<accession>A0A392MS57</accession>
<dbReference type="EMBL" id="LXQA010018111">
    <property type="protein sequence ID" value="MCH90347.1"/>
    <property type="molecule type" value="Genomic_DNA"/>
</dbReference>
<feature type="non-terminal residue" evidence="1">
    <location>
        <position position="1"/>
    </location>
</feature>
<evidence type="ECO:0000313" key="1">
    <source>
        <dbReference type="EMBL" id="MCH90347.1"/>
    </source>
</evidence>
<gene>
    <name evidence="1" type="ORF">A2U01_0011261</name>
</gene>
<name>A0A392MS57_9FABA</name>
<proteinExistence type="predicted"/>
<keyword evidence="2" id="KW-1185">Reference proteome</keyword>
<dbReference type="AlphaFoldDB" id="A0A392MS57"/>
<dbReference type="Proteomes" id="UP000265520">
    <property type="component" value="Unassembled WGS sequence"/>
</dbReference>
<reference evidence="1 2" key="1">
    <citation type="journal article" date="2018" name="Front. Plant Sci.">
        <title>Red Clover (Trifolium pratense) and Zigzag Clover (T. medium) - A Picture of Genomic Similarities and Differences.</title>
        <authorList>
            <person name="Dluhosova J."/>
            <person name="Istvanek J."/>
            <person name="Nedelnik J."/>
            <person name="Repkova J."/>
        </authorList>
    </citation>
    <scope>NUCLEOTIDE SEQUENCE [LARGE SCALE GENOMIC DNA]</scope>
    <source>
        <strain evidence="2">cv. 10/8</strain>
        <tissue evidence="1">Leaf</tissue>
    </source>
</reference>
<evidence type="ECO:0000313" key="2">
    <source>
        <dbReference type="Proteomes" id="UP000265520"/>
    </source>
</evidence>
<organism evidence="1 2">
    <name type="scientific">Trifolium medium</name>
    <dbReference type="NCBI Taxonomy" id="97028"/>
    <lineage>
        <taxon>Eukaryota</taxon>
        <taxon>Viridiplantae</taxon>
        <taxon>Streptophyta</taxon>
        <taxon>Embryophyta</taxon>
        <taxon>Tracheophyta</taxon>
        <taxon>Spermatophyta</taxon>
        <taxon>Magnoliopsida</taxon>
        <taxon>eudicotyledons</taxon>
        <taxon>Gunneridae</taxon>
        <taxon>Pentapetalae</taxon>
        <taxon>rosids</taxon>
        <taxon>fabids</taxon>
        <taxon>Fabales</taxon>
        <taxon>Fabaceae</taxon>
        <taxon>Papilionoideae</taxon>
        <taxon>50 kb inversion clade</taxon>
        <taxon>NPAAA clade</taxon>
        <taxon>Hologalegina</taxon>
        <taxon>IRL clade</taxon>
        <taxon>Trifolieae</taxon>
        <taxon>Trifolium</taxon>
    </lineage>
</organism>
<sequence>DVALRAVVFEIRPLGPAWSRHRSTPSANHGRLALHGLVVVRASSADGCTSLIYTYSH</sequence>
<comment type="caution">
    <text evidence="1">The sequence shown here is derived from an EMBL/GenBank/DDBJ whole genome shotgun (WGS) entry which is preliminary data.</text>
</comment>
<protein>
    <submittedName>
        <fullName evidence="1">Uncharacterized protein</fullName>
    </submittedName>
</protein>